<proteinExistence type="predicted"/>
<name>A0A1G2F2K9_9BACT</name>
<dbReference type="AlphaFoldDB" id="A0A1G2F2K9"/>
<evidence type="ECO:0000313" key="2">
    <source>
        <dbReference type="EMBL" id="OGZ32285.1"/>
    </source>
</evidence>
<feature type="transmembrane region" description="Helical" evidence="1">
    <location>
        <begin position="21"/>
        <end position="43"/>
    </location>
</feature>
<dbReference type="STRING" id="1801990.A2V69_01095"/>
<evidence type="ECO:0000313" key="3">
    <source>
        <dbReference type="Proteomes" id="UP000177810"/>
    </source>
</evidence>
<reference evidence="2 3" key="1">
    <citation type="journal article" date="2016" name="Nat. Commun.">
        <title>Thousands of microbial genomes shed light on interconnected biogeochemical processes in an aquifer system.</title>
        <authorList>
            <person name="Anantharaman K."/>
            <person name="Brown C.T."/>
            <person name="Hug L.A."/>
            <person name="Sharon I."/>
            <person name="Castelle C.J."/>
            <person name="Probst A.J."/>
            <person name="Thomas B.C."/>
            <person name="Singh A."/>
            <person name="Wilkins M.J."/>
            <person name="Karaoz U."/>
            <person name="Brodie E.L."/>
            <person name="Williams K.H."/>
            <person name="Hubbard S.S."/>
            <person name="Banfield J.F."/>
        </authorList>
    </citation>
    <scope>NUCLEOTIDE SEQUENCE [LARGE SCALE GENOMIC DNA]</scope>
</reference>
<gene>
    <name evidence="2" type="ORF">A2V69_01095</name>
</gene>
<sequence>MQKQYKYFVTFDKTTMVFFRIGIVSAIFTMLVCAGAVAFFSVANWRNSYQETQARIRLQDALIENIGKPQIVEQRYFSPMEEKK</sequence>
<organism evidence="2 3">
    <name type="scientific">Candidatus Portnoybacteria bacterium RBG_13_40_8</name>
    <dbReference type="NCBI Taxonomy" id="1801990"/>
    <lineage>
        <taxon>Bacteria</taxon>
        <taxon>Candidatus Portnoyibacteriota</taxon>
    </lineage>
</organism>
<accession>A0A1G2F2K9</accession>
<keyword evidence="1" id="KW-1133">Transmembrane helix</keyword>
<comment type="caution">
    <text evidence="2">The sequence shown here is derived from an EMBL/GenBank/DDBJ whole genome shotgun (WGS) entry which is preliminary data.</text>
</comment>
<protein>
    <submittedName>
        <fullName evidence="2">Uncharacterized protein</fullName>
    </submittedName>
</protein>
<evidence type="ECO:0000256" key="1">
    <source>
        <dbReference type="SAM" id="Phobius"/>
    </source>
</evidence>
<keyword evidence="1" id="KW-0812">Transmembrane</keyword>
<dbReference type="Proteomes" id="UP000177810">
    <property type="component" value="Unassembled WGS sequence"/>
</dbReference>
<dbReference type="EMBL" id="MHMT01000021">
    <property type="protein sequence ID" value="OGZ32285.1"/>
    <property type="molecule type" value="Genomic_DNA"/>
</dbReference>
<keyword evidence="1" id="KW-0472">Membrane</keyword>